<keyword evidence="1" id="KW-0472">Membrane</keyword>
<organism evidence="2 3">
    <name type="scientific">Polytolypa hystricis (strain UAMH7299)</name>
    <dbReference type="NCBI Taxonomy" id="1447883"/>
    <lineage>
        <taxon>Eukaryota</taxon>
        <taxon>Fungi</taxon>
        <taxon>Dikarya</taxon>
        <taxon>Ascomycota</taxon>
        <taxon>Pezizomycotina</taxon>
        <taxon>Eurotiomycetes</taxon>
        <taxon>Eurotiomycetidae</taxon>
        <taxon>Onygenales</taxon>
        <taxon>Onygenales incertae sedis</taxon>
        <taxon>Polytolypa</taxon>
    </lineage>
</organism>
<feature type="transmembrane region" description="Helical" evidence="1">
    <location>
        <begin position="108"/>
        <end position="127"/>
    </location>
</feature>
<evidence type="ECO:0000313" key="3">
    <source>
        <dbReference type="Proteomes" id="UP000224634"/>
    </source>
</evidence>
<dbReference type="AlphaFoldDB" id="A0A2B7Y856"/>
<evidence type="ECO:0000313" key="2">
    <source>
        <dbReference type="EMBL" id="PGH17108.1"/>
    </source>
</evidence>
<feature type="transmembrane region" description="Helical" evidence="1">
    <location>
        <begin position="79"/>
        <end position="101"/>
    </location>
</feature>
<evidence type="ECO:0008006" key="4">
    <source>
        <dbReference type="Google" id="ProtNLM"/>
    </source>
</evidence>
<dbReference type="Proteomes" id="UP000224634">
    <property type="component" value="Unassembled WGS sequence"/>
</dbReference>
<evidence type="ECO:0000256" key="1">
    <source>
        <dbReference type="SAM" id="Phobius"/>
    </source>
</evidence>
<proteinExistence type="predicted"/>
<accession>A0A2B7Y856</accession>
<protein>
    <recommendedName>
        <fullName evidence="4">EXPERA domain-containing protein</fullName>
    </recommendedName>
</protein>
<keyword evidence="1" id="KW-0812">Transmembrane</keyword>
<feature type="transmembrane region" description="Helical" evidence="1">
    <location>
        <begin position="147"/>
        <end position="170"/>
    </location>
</feature>
<keyword evidence="1" id="KW-1133">Transmembrane helix</keyword>
<feature type="transmembrane region" description="Helical" evidence="1">
    <location>
        <begin position="27"/>
        <end position="49"/>
    </location>
</feature>
<name>A0A2B7Y856_POLH7</name>
<gene>
    <name evidence="2" type="ORF">AJ80_04983</name>
</gene>
<dbReference type="OrthoDB" id="4167046at2759"/>
<sequence>MLNILHPLLKPASPPAWGPSYPNIGRYILLPITFLVIITWILVIATSIYSRLIVDNPPPGYFSPPIDWSRTLDCDKSQIASLFLAVVVETIHLPIHLYLFATNLMHPVASLVLSLHLMGLWVAMSVVNAMSNMCSEVRWPVAWAGLFWARQVVGYIIFFFYMAYIVYSCICVHHWRKAKKNGGRVDSETASLQPWATGKPGPL</sequence>
<comment type="caution">
    <text evidence="2">The sequence shown here is derived from an EMBL/GenBank/DDBJ whole genome shotgun (WGS) entry which is preliminary data.</text>
</comment>
<reference evidence="2 3" key="1">
    <citation type="submission" date="2017-10" db="EMBL/GenBank/DDBJ databases">
        <title>Comparative genomics in systemic dimorphic fungi from Ajellomycetaceae.</title>
        <authorList>
            <person name="Munoz J.F."/>
            <person name="Mcewen J.G."/>
            <person name="Clay O.K."/>
            <person name="Cuomo C.A."/>
        </authorList>
    </citation>
    <scope>NUCLEOTIDE SEQUENCE [LARGE SCALE GENOMIC DNA]</scope>
    <source>
        <strain evidence="2 3">UAMH7299</strain>
    </source>
</reference>
<keyword evidence="3" id="KW-1185">Reference proteome</keyword>
<dbReference type="EMBL" id="PDNA01000068">
    <property type="protein sequence ID" value="PGH17108.1"/>
    <property type="molecule type" value="Genomic_DNA"/>
</dbReference>